<evidence type="ECO:0000256" key="3">
    <source>
        <dbReference type="ARBA" id="ARBA00022692"/>
    </source>
</evidence>
<evidence type="ECO:0000256" key="2">
    <source>
        <dbReference type="ARBA" id="ARBA00022475"/>
    </source>
</evidence>
<reference evidence="7 8" key="1">
    <citation type="submission" date="2020-08" db="EMBL/GenBank/DDBJ databases">
        <title>Genome public.</title>
        <authorList>
            <person name="Liu C."/>
            <person name="Sun Q."/>
        </authorList>
    </citation>
    <scope>NUCLEOTIDE SEQUENCE [LARGE SCALE GENOMIC DNA]</scope>
    <source>
        <strain evidence="7 8">NSJ-26</strain>
    </source>
</reference>
<proteinExistence type="predicted"/>
<dbReference type="RefSeq" id="WP_249324488.1">
    <property type="nucleotide sequence ID" value="NZ_JACRTK010000004.1"/>
</dbReference>
<feature type="transmembrane region" description="Helical" evidence="6">
    <location>
        <begin position="444"/>
        <end position="464"/>
    </location>
</feature>
<feature type="transmembrane region" description="Helical" evidence="6">
    <location>
        <begin position="476"/>
        <end position="498"/>
    </location>
</feature>
<protein>
    <submittedName>
        <fullName evidence="7">Oligosaccharide flippase family protein</fullName>
    </submittedName>
</protein>
<keyword evidence="3 6" id="KW-0812">Transmembrane</keyword>
<evidence type="ECO:0000313" key="7">
    <source>
        <dbReference type="EMBL" id="MBC8591631.1"/>
    </source>
</evidence>
<dbReference type="Proteomes" id="UP000601522">
    <property type="component" value="Unassembled WGS sequence"/>
</dbReference>
<feature type="transmembrane region" description="Helical" evidence="6">
    <location>
        <begin position="89"/>
        <end position="110"/>
    </location>
</feature>
<dbReference type="AlphaFoldDB" id="A0A926INF8"/>
<feature type="transmembrane region" description="Helical" evidence="6">
    <location>
        <begin position="155"/>
        <end position="175"/>
    </location>
</feature>
<sequence length="514" mass="57698">MAKDRFIYGSIIMIFMNIFIRIVGFAYEVTLSKLLGAEAMGWFQIAMSTLMVFLVLTISGIPTAVTKLVAQENSNNNQYNVEKIYRTTIIFNFSIAIILSTILLFSAKFIALKVLKNEDMLLGVYLLIPPIIIISLSNVLRSYFYGKKDMITPSVAQLIEHFTRFTIVIGMISYFSPLNPLYGAIIAILGISIGEFFDLMWSLSAKKRLYNSQIFATKNKWSHKIALHKIIKVSVPLTISGFFNVALNFLNTILLPSRLIDAGYTSSLAIATFGRITGMAMPLIHLPFVVTSALVINLIPSLSEQVMLKKHIQIKSDIQLAIKATLLVSIPLTTIYVILSKPIATFLYNDPTAANFIHIMGYSTMLLALQHTFSGILCGLDKQTSSTINRIIGSSLRIFLIYILVGNPNLEIYGFFIAFFVTNILILLLDIISLRKTIHIKFDYFDILLKPLFASLFMVGYIKITTYDLVNLHRVNPLAFVFSIGVAFLAYIFILILTQAIPKDFFSKIFSIKA</sequence>
<feature type="transmembrane region" description="Helical" evidence="6">
    <location>
        <begin position="39"/>
        <end position="69"/>
    </location>
</feature>
<feature type="transmembrane region" description="Helical" evidence="6">
    <location>
        <begin position="276"/>
        <end position="299"/>
    </location>
</feature>
<feature type="transmembrane region" description="Helical" evidence="6">
    <location>
        <begin position="359"/>
        <end position="380"/>
    </location>
</feature>
<feature type="transmembrane region" description="Helical" evidence="6">
    <location>
        <begin position="387"/>
        <end position="406"/>
    </location>
</feature>
<evidence type="ECO:0000256" key="4">
    <source>
        <dbReference type="ARBA" id="ARBA00022989"/>
    </source>
</evidence>
<feature type="transmembrane region" description="Helical" evidence="6">
    <location>
        <begin position="7"/>
        <end position="27"/>
    </location>
</feature>
<evidence type="ECO:0000256" key="1">
    <source>
        <dbReference type="ARBA" id="ARBA00004651"/>
    </source>
</evidence>
<keyword evidence="8" id="KW-1185">Reference proteome</keyword>
<dbReference type="InterPro" id="IPR002797">
    <property type="entry name" value="Polysacc_synth"/>
</dbReference>
<evidence type="ECO:0000313" key="8">
    <source>
        <dbReference type="Proteomes" id="UP000601522"/>
    </source>
</evidence>
<evidence type="ECO:0000256" key="6">
    <source>
        <dbReference type="SAM" id="Phobius"/>
    </source>
</evidence>
<dbReference type="InterPro" id="IPR024923">
    <property type="entry name" value="PG_synth_SpoVB"/>
</dbReference>
<dbReference type="InterPro" id="IPR050833">
    <property type="entry name" value="Poly_Biosynth_Transport"/>
</dbReference>
<keyword evidence="5 6" id="KW-0472">Membrane</keyword>
<dbReference type="GO" id="GO:0005886">
    <property type="term" value="C:plasma membrane"/>
    <property type="evidence" value="ECO:0007669"/>
    <property type="project" value="UniProtKB-SubCell"/>
</dbReference>
<name>A0A926INF8_9FIRM</name>
<keyword evidence="2" id="KW-1003">Cell membrane</keyword>
<gene>
    <name evidence="7" type="ORF">H8689_10960</name>
</gene>
<dbReference type="EMBL" id="JACRTK010000004">
    <property type="protein sequence ID" value="MBC8591631.1"/>
    <property type="molecule type" value="Genomic_DNA"/>
</dbReference>
<comment type="caution">
    <text evidence="7">The sequence shown here is derived from an EMBL/GenBank/DDBJ whole genome shotgun (WGS) entry which is preliminary data.</text>
</comment>
<feature type="transmembrane region" description="Helical" evidence="6">
    <location>
        <begin position="320"/>
        <end position="339"/>
    </location>
</feature>
<comment type="subcellular location">
    <subcellularLocation>
        <location evidence="1">Cell membrane</location>
        <topology evidence="1">Multi-pass membrane protein</topology>
    </subcellularLocation>
</comment>
<evidence type="ECO:0000256" key="5">
    <source>
        <dbReference type="ARBA" id="ARBA00023136"/>
    </source>
</evidence>
<dbReference type="PIRSF" id="PIRSF038958">
    <property type="entry name" value="PG_synth_SpoVB"/>
    <property type="match status" value="1"/>
</dbReference>
<feature type="transmembrane region" description="Helical" evidence="6">
    <location>
        <begin position="181"/>
        <end position="201"/>
    </location>
</feature>
<dbReference type="PANTHER" id="PTHR30250">
    <property type="entry name" value="PST FAMILY PREDICTED COLANIC ACID TRANSPORTER"/>
    <property type="match status" value="1"/>
</dbReference>
<feature type="transmembrane region" description="Helical" evidence="6">
    <location>
        <begin position="122"/>
        <end position="143"/>
    </location>
</feature>
<keyword evidence="4 6" id="KW-1133">Transmembrane helix</keyword>
<dbReference type="Pfam" id="PF01943">
    <property type="entry name" value="Polysacc_synt"/>
    <property type="match status" value="1"/>
</dbReference>
<dbReference type="PANTHER" id="PTHR30250:SF21">
    <property type="entry name" value="LIPID II FLIPPASE MURJ"/>
    <property type="match status" value="1"/>
</dbReference>
<accession>A0A926INF8</accession>
<feature type="transmembrane region" description="Helical" evidence="6">
    <location>
        <begin position="233"/>
        <end position="256"/>
    </location>
</feature>
<organism evidence="7 8">
    <name type="scientific">Wansuia hejianensis</name>
    <dbReference type="NCBI Taxonomy" id="2763667"/>
    <lineage>
        <taxon>Bacteria</taxon>
        <taxon>Bacillati</taxon>
        <taxon>Bacillota</taxon>
        <taxon>Clostridia</taxon>
        <taxon>Lachnospirales</taxon>
        <taxon>Lachnospiraceae</taxon>
        <taxon>Wansuia</taxon>
    </lineage>
</organism>
<feature type="transmembrane region" description="Helical" evidence="6">
    <location>
        <begin position="412"/>
        <end position="432"/>
    </location>
</feature>